<organism evidence="1 2">
    <name type="scientific">Anaerobranca californiensis DSM 14826</name>
    <dbReference type="NCBI Taxonomy" id="1120989"/>
    <lineage>
        <taxon>Bacteria</taxon>
        <taxon>Bacillati</taxon>
        <taxon>Bacillota</taxon>
        <taxon>Clostridia</taxon>
        <taxon>Eubacteriales</taxon>
        <taxon>Proteinivoracaceae</taxon>
        <taxon>Anaerobranca</taxon>
    </lineage>
</organism>
<proteinExistence type="predicted"/>
<sequence length="57" mass="7030">MQYIHDFKISIKTYCENNIHNYYPEFNICPMCKAHVNLEKKRILQTLCYYFTQYISN</sequence>
<keyword evidence="2" id="KW-1185">Reference proteome</keyword>
<name>A0A1M6PS11_9FIRM</name>
<dbReference type="Proteomes" id="UP000243547">
    <property type="component" value="Unassembled WGS sequence"/>
</dbReference>
<accession>A0A1M6PS11</accession>
<evidence type="ECO:0000313" key="2">
    <source>
        <dbReference type="Proteomes" id="UP000243547"/>
    </source>
</evidence>
<protein>
    <submittedName>
        <fullName evidence="1">Uncharacterized protein</fullName>
    </submittedName>
</protein>
<gene>
    <name evidence="1" type="ORF">SAMN02745227_01526</name>
</gene>
<reference evidence="2" key="1">
    <citation type="submission" date="2016-11" db="EMBL/GenBank/DDBJ databases">
        <authorList>
            <person name="Varghese N."/>
            <person name="Submissions S."/>
        </authorList>
    </citation>
    <scope>NUCLEOTIDE SEQUENCE [LARGE SCALE GENOMIC DNA]</scope>
    <source>
        <strain evidence="2">DSM 14826</strain>
    </source>
</reference>
<dbReference type="EMBL" id="FRAI01000016">
    <property type="protein sequence ID" value="SHK10733.1"/>
    <property type="molecule type" value="Genomic_DNA"/>
</dbReference>
<evidence type="ECO:0000313" key="1">
    <source>
        <dbReference type="EMBL" id="SHK10733.1"/>
    </source>
</evidence>
<dbReference type="AlphaFoldDB" id="A0A1M6PS11"/>